<dbReference type="Gene3D" id="3.40.50.2000">
    <property type="entry name" value="Glycogen Phosphorylase B"/>
    <property type="match status" value="3"/>
</dbReference>
<dbReference type="Pfam" id="PF03033">
    <property type="entry name" value="Glyco_transf_28"/>
    <property type="match status" value="1"/>
</dbReference>
<dbReference type="EMBL" id="JBBBZM010000012">
    <property type="protein sequence ID" value="KAL0639387.1"/>
    <property type="molecule type" value="Genomic_DNA"/>
</dbReference>
<organism evidence="5 6">
    <name type="scientific">Discina gigas</name>
    <dbReference type="NCBI Taxonomy" id="1032678"/>
    <lineage>
        <taxon>Eukaryota</taxon>
        <taxon>Fungi</taxon>
        <taxon>Dikarya</taxon>
        <taxon>Ascomycota</taxon>
        <taxon>Pezizomycotina</taxon>
        <taxon>Pezizomycetes</taxon>
        <taxon>Pezizales</taxon>
        <taxon>Discinaceae</taxon>
        <taxon>Discina</taxon>
    </lineage>
</organism>
<dbReference type="InterPro" id="IPR004276">
    <property type="entry name" value="GlycoTrans_28_N"/>
</dbReference>
<dbReference type="CDD" id="cd03784">
    <property type="entry name" value="GT1_Gtf-like"/>
    <property type="match status" value="1"/>
</dbReference>
<protein>
    <recommendedName>
        <fullName evidence="7">Glycosyltransferase family 28 N-terminal domain-containing protein</fullName>
    </recommendedName>
</protein>
<feature type="region of interest" description="Disordered" evidence="2">
    <location>
        <begin position="1"/>
        <end position="37"/>
    </location>
</feature>
<evidence type="ECO:0000256" key="2">
    <source>
        <dbReference type="SAM" id="MobiDB-lite"/>
    </source>
</evidence>
<evidence type="ECO:0000313" key="6">
    <source>
        <dbReference type="Proteomes" id="UP001447188"/>
    </source>
</evidence>
<keyword evidence="6" id="KW-1185">Reference proteome</keyword>
<evidence type="ECO:0000259" key="4">
    <source>
        <dbReference type="Pfam" id="PF06722"/>
    </source>
</evidence>
<feature type="domain" description="Erythromycin biosynthesis protein CIII-like C-terminal" evidence="4">
    <location>
        <begin position="444"/>
        <end position="542"/>
    </location>
</feature>
<evidence type="ECO:0000313" key="5">
    <source>
        <dbReference type="EMBL" id="KAL0639387.1"/>
    </source>
</evidence>
<sequence length="975" mass="106231">MASPESESDNVVPHKHLLHLHGRRPKQRPSTSPRFSQFDITHDEFNTRAFVDHDGRIHIDFKKLKEGPLSMFLSGESKSFPADGRVVVEEEEKEVPAPPRLNIVVMVIGSRGDVQPFVAVAKVLAENGGHRVRLATHPAFKDFVEENGVEFFDVGGDPAELMAFMVKNPGLVPSLETIKAGELLRRREQMFDMFQGFWRACVEPNDGAPRQKQRNSPPPGDSSSASTSGWESYTGDEGEVEEPTRPFIADAIIANPPCFAHVHCAEKLGVPLHLMFTFPYSPTATMPHPLANIQNSNVGREYTNAISYPMIEMMTWQGLGDLVNRFREKTLGLEPVATLWAPGMISRLKVPFSYMWSPALIPKPHDWGDHIDITGFVFLDLATGFTPPDALAKFLAAGDKLVYIGFGSIVVDDPDALTTIIFDAIKLAGVRALVSKGWGGIGGEDGADIPDSVFMLDNTPHDWLFSQVAGVVHHGGAGTTAIGLYCGCPTMIVPFFGDQAFWGATVASAGAGAEPVPHKELTAQKLADGIRTLLGEECQSAAKDISRRIKEDDGDGAENAVRSFYRGLDNLKRGRRGLGSRGKELGEGGPGGPAEGKWGSAGPGIRCDMLEDKVAVWRIRRTKVKLSALAAWALVRDGRIGWRDLRLVRHTEWNDFDGPGEPVSGGFSALFGSVAGVAKGVVSLPYSWYKGARRFDTEEGLDLAGELRSRSRTRSRSKGRKSNDSSTPDRTPDTGARKPSTIPEDDSSDTQQTIHKELAHNTAKGLLKVARAGARAPVEVSLAVAQGFHNAPRLYGDTVRAPYRITGMHSGLRAAGKELALGVYDGVTGVVVKPYQGAKEDGPVGFVKGVGKGVAGGLLKTNAATAGLIGFTLKGMHKEVRKKRDRKVMEKLRAARVMQGAMESNDWSVEKGERGDEALREAVLEGWRRVEAQKEEKKKMDWKLEERISGVKRGCGRRGVRKVVWRRKVNEVGAK</sequence>
<feature type="compositionally biased region" description="Basic residues" evidence="2">
    <location>
        <begin position="13"/>
        <end position="27"/>
    </location>
</feature>
<comment type="caution">
    <text evidence="5">The sequence shown here is derived from an EMBL/GenBank/DDBJ whole genome shotgun (WGS) entry which is preliminary data.</text>
</comment>
<evidence type="ECO:0008006" key="7">
    <source>
        <dbReference type="Google" id="ProtNLM"/>
    </source>
</evidence>
<dbReference type="InterPro" id="IPR002213">
    <property type="entry name" value="UDP_glucos_trans"/>
</dbReference>
<dbReference type="PANTHER" id="PTHR48050">
    <property type="entry name" value="STEROL 3-BETA-GLUCOSYLTRANSFERASE"/>
    <property type="match status" value="1"/>
</dbReference>
<gene>
    <name evidence="5" type="ORF">Q9L58_001614</name>
</gene>
<feature type="compositionally biased region" description="Polar residues" evidence="2">
    <location>
        <begin position="221"/>
        <end position="231"/>
    </location>
</feature>
<feature type="compositionally biased region" description="Gly residues" evidence="2">
    <location>
        <begin position="587"/>
        <end position="602"/>
    </location>
</feature>
<dbReference type="SUPFAM" id="SSF53756">
    <property type="entry name" value="UDP-Glycosyltransferase/glycogen phosphorylase"/>
    <property type="match status" value="1"/>
</dbReference>
<feature type="compositionally biased region" description="Basic residues" evidence="2">
    <location>
        <begin position="710"/>
        <end position="720"/>
    </location>
</feature>
<dbReference type="Proteomes" id="UP001447188">
    <property type="component" value="Unassembled WGS sequence"/>
</dbReference>
<feature type="domain" description="Glycosyltransferase family 28 N-terminal" evidence="3">
    <location>
        <begin position="103"/>
        <end position="186"/>
    </location>
</feature>
<dbReference type="InterPro" id="IPR010610">
    <property type="entry name" value="EryCIII-like_C"/>
</dbReference>
<reference evidence="5 6" key="1">
    <citation type="submission" date="2024-02" db="EMBL/GenBank/DDBJ databases">
        <title>Discinaceae phylogenomics.</title>
        <authorList>
            <person name="Dirks A.C."/>
            <person name="James T.Y."/>
        </authorList>
    </citation>
    <scope>NUCLEOTIDE SEQUENCE [LARGE SCALE GENOMIC DNA]</scope>
    <source>
        <strain evidence="5 6">ACD0624</strain>
    </source>
</reference>
<feature type="region of interest" description="Disordered" evidence="2">
    <location>
        <begin position="205"/>
        <end position="241"/>
    </location>
</feature>
<feature type="region of interest" description="Disordered" evidence="2">
    <location>
        <begin position="575"/>
        <end position="602"/>
    </location>
</feature>
<evidence type="ECO:0000256" key="1">
    <source>
        <dbReference type="ARBA" id="ARBA00022679"/>
    </source>
</evidence>
<proteinExistence type="predicted"/>
<feature type="region of interest" description="Disordered" evidence="2">
    <location>
        <begin position="706"/>
        <end position="752"/>
    </location>
</feature>
<keyword evidence="1" id="KW-0808">Transferase</keyword>
<feature type="compositionally biased region" description="Polar residues" evidence="2">
    <location>
        <begin position="28"/>
        <end position="37"/>
    </location>
</feature>
<name>A0ABR3GUJ2_9PEZI</name>
<dbReference type="InterPro" id="IPR050426">
    <property type="entry name" value="Glycosyltransferase_28"/>
</dbReference>
<dbReference type="Pfam" id="PF06722">
    <property type="entry name" value="EryCIII-like_C"/>
    <property type="match status" value="1"/>
</dbReference>
<accession>A0ABR3GUJ2</accession>
<evidence type="ECO:0000259" key="3">
    <source>
        <dbReference type="Pfam" id="PF03033"/>
    </source>
</evidence>
<dbReference type="PANTHER" id="PTHR48050:SF5">
    <property type="entry name" value="UDP-GLUCOSE,STEROL TRANSFERASE"/>
    <property type="match status" value="1"/>
</dbReference>